<evidence type="ECO:0000313" key="2">
    <source>
        <dbReference type="Proteomes" id="UP001516400"/>
    </source>
</evidence>
<protein>
    <submittedName>
        <fullName evidence="1">Uncharacterized protein</fullName>
    </submittedName>
</protein>
<accession>A0ABD2PH13</accession>
<comment type="caution">
    <text evidence="1">The sequence shown here is derived from an EMBL/GenBank/DDBJ whole genome shotgun (WGS) entry which is preliminary data.</text>
</comment>
<dbReference type="Proteomes" id="UP001516400">
    <property type="component" value="Unassembled WGS sequence"/>
</dbReference>
<keyword evidence="2" id="KW-1185">Reference proteome</keyword>
<proteinExistence type="predicted"/>
<name>A0ABD2PH13_9CUCU</name>
<reference evidence="1 2" key="1">
    <citation type="journal article" date="2021" name="BMC Biol.">
        <title>Horizontally acquired antibacterial genes associated with adaptive radiation of ladybird beetles.</title>
        <authorList>
            <person name="Li H.S."/>
            <person name="Tang X.F."/>
            <person name="Huang Y.H."/>
            <person name="Xu Z.Y."/>
            <person name="Chen M.L."/>
            <person name="Du X.Y."/>
            <person name="Qiu B.Y."/>
            <person name="Chen P.T."/>
            <person name="Zhang W."/>
            <person name="Slipinski A."/>
            <person name="Escalona H.E."/>
            <person name="Waterhouse R.M."/>
            <person name="Zwick A."/>
            <person name="Pang H."/>
        </authorList>
    </citation>
    <scope>NUCLEOTIDE SEQUENCE [LARGE SCALE GENOMIC DNA]</scope>
    <source>
        <strain evidence="1">SYSU2018</strain>
    </source>
</reference>
<sequence>MDVLVQWKDNSKNVVLVNELRICDGDSSSDNTQLPSANYNRCPSDNPLPATGIDRCPAYLMDGAEREGNNLPRKINKQKIAKKYINQSCIQISYEDGVDIFNYYYGLGDLTRQREYLLRHIKRKKLNEKLLENRNHA</sequence>
<gene>
    <name evidence="1" type="ORF">HHI36_023433</name>
</gene>
<dbReference type="EMBL" id="JABFTP020000186">
    <property type="protein sequence ID" value="KAL3290064.1"/>
    <property type="molecule type" value="Genomic_DNA"/>
</dbReference>
<evidence type="ECO:0000313" key="1">
    <source>
        <dbReference type="EMBL" id="KAL3290064.1"/>
    </source>
</evidence>
<organism evidence="1 2">
    <name type="scientific">Cryptolaemus montrouzieri</name>
    <dbReference type="NCBI Taxonomy" id="559131"/>
    <lineage>
        <taxon>Eukaryota</taxon>
        <taxon>Metazoa</taxon>
        <taxon>Ecdysozoa</taxon>
        <taxon>Arthropoda</taxon>
        <taxon>Hexapoda</taxon>
        <taxon>Insecta</taxon>
        <taxon>Pterygota</taxon>
        <taxon>Neoptera</taxon>
        <taxon>Endopterygota</taxon>
        <taxon>Coleoptera</taxon>
        <taxon>Polyphaga</taxon>
        <taxon>Cucujiformia</taxon>
        <taxon>Coccinelloidea</taxon>
        <taxon>Coccinellidae</taxon>
        <taxon>Scymninae</taxon>
        <taxon>Scymnini</taxon>
        <taxon>Cryptolaemus</taxon>
    </lineage>
</organism>
<dbReference type="AlphaFoldDB" id="A0ABD2PH13"/>